<dbReference type="AlphaFoldDB" id="A0A2P2IRE7"/>
<name>A0A2P2IRE7_RHIMU</name>
<reference evidence="1" key="1">
    <citation type="submission" date="2018-02" db="EMBL/GenBank/DDBJ databases">
        <title>Rhizophora mucronata_Transcriptome.</title>
        <authorList>
            <person name="Meera S.P."/>
            <person name="Sreeshan A."/>
            <person name="Augustine A."/>
        </authorList>
    </citation>
    <scope>NUCLEOTIDE SEQUENCE</scope>
    <source>
        <tissue evidence="1">Leaf</tissue>
    </source>
</reference>
<evidence type="ECO:0000313" key="1">
    <source>
        <dbReference type="EMBL" id="MBW83756.1"/>
    </source>
</evidence>
<proteinExistence type="predicted"/>
<organism evidence="1">
    <name type="scientific">Rhizophora mucronata</name>
    <name type="common">Asiatic mangrove</name>
    <dbReference type="NCBI Taxonomy" id="61149"/>
    <lineage>
        <taxon>Eukaryota</taxon>
        <taxon>Viridiplantae</taxon>
        <taxon>Streptophyta</taxon>
        <taxon>Embryophyta</taxon>
        <taxon>Tracheophyta</taxon>
        <taxon>Spermatophyta</taxon>
        <taxon>Magnoliopsida</taxon>
        <taxon>eudicotyledons</taxon>
        <taxon>Gunneridae</taxon>
        <taxon>Pentapetalae</taxon>
        <taxon>rosids</taxon>
        <taxon>fabids</taxon>
        <taxon>Malpighiales</taxon>
        <taxon>Rhizophoraceae</taxon>
        <taxon>Rhizophora</taxon>
    </lineage>
</organism>
<sequence>MQVDYAEQIGLFIPTTDFLASSPRLPLLSTSMLHSCPTCNSASSSVKQCYASSCYVTSTKEMVFIWGEKTNTKYSSLKGQ</sequence>
<dbReference type="EMBL" id="GGEC01003273">
    <property type="protein sequence ID" value="MBW83756.1"/>
    <property type="molecule type" value="Transcribed_RNA"/>
</dbReference>
<accession>A0A2P2IRE7</accession>
<protein>
    <submittedName>
        <fullName evidence="1">Uncharacterized protein</fullName>
    </submittedName>
</protein>